<organism evidence="3 4">
    <name type="scientific">Bucco capensis</name>
    <name type="common">collared puffbird</name>
    <dbReference type="NCBI Taxonomy" id="135168"/>
    <lineage>
        <taxon>Eukaryota</taxon>
        <taxon>Metazoa</taxon>
        <taxon>Chordata</taxon>
        <taxon>Craniata</taxon>
        <taxon>Vertebrata</taxon>
        <taxon>Euteleostomi</taxon>
        <taxon>Archelosauria</taxon>
        <taxon>Archosauria</taxon>
        <taxon>Dinosauria</taxon>
        <taxon>Saurischia</taxon>
        <taxon>Theropoda</taxon>
        <taxon>Coelurosauria</taxon>
        <taxon>Aves</taxon>
        <taxon>Neognathae</taxon>
        <taxon>Neoaves</taxon>
        <taxon>Telluraves</taxon>
        <taxon>Coraciimorphae</taxon>
        <taxon>Piciformes</taxon>
        <taxon>Bucconidae</taxon>
        <taxon>Bucco</taxon>
    </lineage>
</organism>
<dbReference type="SUPFAM" id="SSF47391">
    <property type="entry name" value="Dimerization-anchoring domain of cAMP-dependent PK regulatory subunit"/>
    <property type="match status" value="1"/>
</dbReference>
<keyword evidence="4" id="KW-1185">Reference proteome</keyword>
<name>A0A7K9HVM0_9PICI</name>
<dbReference type="GO" id="GO:0048240">
    <property type="term" value="P:sperm capacitation"/>
    <property type="evidence" value="ECO:0007669"/>
    <property type="project" value="InterPro"/>
</dbReference>
<dbReference type="Gene3D" id="1.20.890.10">
    <property type="entry name" value="cAMP-dependent protein kinase regulatory subunit, dimerization-anchoring domain"/>
    <property type="match status" value="1"/>
</dbReference>
<dbReference type="GO" id="GO:0005737">
    <property type="term" value="C:cytoplasm"/>
    <property type="evidence" value="ECO:0007669"/>
    <property type="project" value="TreeGrafter"/>
</dbReference>
<sequence length="243" mass="25989">LQTLLEGVSRAVVENSPEDIAEFFALYFQELIVFQKESGNEGLEEKPLEFTDAVFSGEPKQKDKCTDTEEDQLLKEPDSQHNSKETQYPSIGSFITESQHSLGSDGASSPQSPELLCVPAQPAQLAAYVLANSESSYSLRDVATSVQTLHEDSETSENKLTPVESAAEDVSSVPPAEASLEVVGPQPRVWNLFSTSGELGPSDSQADGSANDASQASKVALWEEPSPLSSSPPSKDSLQTVPA</sequence>
<evidence type="ECO:0000313" key="4">
    <source>
        <dbReference type="Proteomes" id="UP000534107"/>
    </source>
</evidence>
<dbReference type="Pfam" id="PF02197">
    <property type="entry name" value="RIIa"/>
    <property type="match status" value="1"/>
</dbReference>
<feature type="compositionally biased region" description="Polar residues" evidence="1">
    <location>
        <begin position="192"/>
        <end position="217"/>
    </location>
</feature>
<feature type="region of interest" description="Disordered" evidence="1">
    <location>
        <begin position="43"/>
        <end position="86"/>
    </location>
</feature>
<feature type="region of interest" description="Disordered" evidence="1">
    <location>
        <begin position="148"/>
        <end position="243"/>
    </location>
</feature>
<dbReference type="PANTHER" id="PTHR15494">
    <property type="entry name" value="CALCIUM-BINDING TYROSINE PHOSPHORYLATION-REGULATED PROTEIN"/>
    <property type="match status" value="1"/>
</dbReference>
<accession>A0A7K9HVM0</accession>
<dbReference type="InterPro" id="IPR047579">
    <property type="entry name" value="DD_CABYR_SP17"/>
</dbReference>
<dbReference type="CDD" id="cd12100">
    <property type="entry name" value="DD_CABYR_SP17"/>
    <property type="match status" value="1"/>
</dbReference>
<protein>
    <submittedName>
        <fullName evidence="3">CABYR protein</fullName>
    </submittedName>
</protein>
<feature type="non-terminal residue" evidence="3">
    <location>
        <position position="243"/>
    </location>
</feature>
<dbReference type="InterPro" id="IPR003117">
    <property type="entry name" value="cAMP_dep_PK_reg_su_I/II_a/b"/>
</dbReference>
<feature type="compositionally biased region" description="Basic and acidic residues" evidence="1">
    <location>
        <begin position="59"/>
        <end position="84"/>
    </location>
</feature>
<dbReference type="InterPro" id="IPR038848">
    <property type="entry name" value="CABYR"/>
</dbReference>
<evidence type="ECO:0000259" key="2">
    <source>
        <dbReference type="Pfam" id="PF02197"/>
    </source>
</evidence>
<dbReference type="PANTHER" id="PTHR15494:SF0">
    <property type="entry name" value="CALCIUM-BINDING TYROSINE PHOSPHORYLATION-REGULATED PROTEIN"/>
    <property type="match status" value="1"/>
</dbReference>
<comment type="caution">
    <text evidence="3">The sequence shown here is derived from an EMBL/GenBank/DDBJ whole genome shotgun (WGS) entry which is preliminary data.</text>
</comment>
<evidence type="ECO:0000313" key="3">
    <source>
        <dbReference type="EMBL" id="NXH16774.1"/>
    </source>
</evidence>
<evidence type="ECO:0000256" key="1">
    <source>
        <dbReference type="SAM" id="MobiDB-lite"/>
    </source>
</evidence>
<dbReference type="EMBL" id="VWZO01012071">
    <property type="protein sequence ID" value="NXH16774.1"/>
    <property type="molecule type" value="Genomic_DNA"/>
</dbReference>
<feature type="domain" description="RIIa" evidence="2">
    <location>
        <begin position="1"/>
        <end position="31"/>
    </location>
</feature>
<reference evidence="3 4" key="1">
    <citation type="submission" date="2019-09" db="EMBL/GenBank/DDBJ databases">
        <title>Bird 10,000 Genomes (B10K) Project - Family phase.</title>
        <authorList>
            <person name="Zhang G."/>
        </authorList>
    </citation>
    <scope>NUCLEOTIDE SEQUENCE [LARGE SCALE GENOMIC DNA]</scope>
    <source>
        <strain evidence="3">B10K-DU-001-16</strain>
        <tissue evidence="3">Muscle</tissue>
    </source>
</reference>
<dbReference type="GO" id="GO:0005509">
    <property type="term" value="F:calcium ion binding"/>
    <property type="evidence" value="ECO:0007669"/>
    <property type="project" value="InterPro"/>
</dbReference>
<feature type="compositionally biased region" description="Low complexity" evidence="1">
    <location>
        <begin position="225"/>
        <end position="234"/>
    </location>
</feature>
<feature type="non-terminal residue" evidence="3">
    <location>
        <position position="1"/>
    </location>
</feature>
<dbReference type="AlphaFoldDB" id="A0A7K9HVM0"/>
<dbReference type="GO" id="GO:0035686">
    <property type="term" value="C:sperm fibrous sheath"/>
    <property type="evidence" value="ECO:0007669"/>
    <property type="project" value="TreeGrafter"/>
</dbReference>
<proteinExistence type="predicted"/>
<dbReference type="OrthoDB" id="252964at2759"/>
<dbReference type="Proteomes" id="UP000534107">
    <property type="component" value="Unassembled WGS sequence"/>
</dbReference>
<gene>
    <name evidence="3" type="primary">Cabyr</name>
    <name evidence="3" type="ORF">BUCCAP_R02708</name>
</gene>